<dbReference type="AlphaFoldDB" id="A0A1A0H1Z4"/>
<sequence length="373" mass="44067">MQHGVKRLHLSEQARKLKLEKDRVKVAHYRALTKKVLDKKKQEIYTEESLLETTKLLELNPEFNAVWNFRRNIFARLFETGDVDRVEALNSDLCMSMEMMKRYPKCYWIWNHRRWCLETLNITQSADWARELAIALKVLAMDSRNFHGWHYRRYVVSHIESEARTNSMDPNKPEIEIDLREFNYTTETINKSTSNFSAWHNRMNLIIKIFRHLRKTEDVCQILDSAAENGSAMLFKSSQILLQHELDLVKTGMFMDADDTSVWLYMQWLLTEDVLIEELSDEFYKELLELQLECVKELNALEKEDSPTGSENVWCLKTMIFLGALLNRGVEEQKSMAGIDDETLRLLHLLIELDPLRKGHYIDQLLRKASILY</sequence>
<keyword evidence="3 6" id="KW-0808">Transferase</keyword>
<dbReference type="Gene3D" id="1.25.40.120">
    <property type="entry name" value="Protein prenylyltransferase"/>
    <property type="match status" value="1"/>
</dbReference>
<dbReference type="GO" id="GO:0006612">
    <property type="term" value="P:protein targeting to membrane"/>
    <property type="evidence" value="ECO:0007669"/>
    <property type="project" value="EnsemblFungi"/>
</dbReference>
<dbReference type="OrthoDB" id="1658at2759"/>
<dbReference type="GO" id="GO:0006888">
    <property type="term" value="P:endoplasmic reticulum to Golgi vesicle-mediated transport"/>
    <property type="evidence" value="ECO:0007669"/>
    <property type="project" value="EnsemblFungi"/>
</dbReference>
<keyword evidence="4" id="KW-0677">Repeat</keyword>
<evidence type="ECO:0000313" key="8">
    <source>
        <dbReference type="Proteomes" id="UP000092555"/>
    </source>
</evidence>
<dbReference type="EMBL" id="LXTC01000009">
    <property type="protein sequence ID" value="OBA17978.1"/>
    <property type="molecule type" value="Genomic_DNA"/>
</dbReference>
<gene>
    <name evidence="7" type="ORF">METBIDRAFT_13894</name>
</gene>
<dbReference type="SUPFAM" id="SSF48439">
    <property type="entry name" value="Protein prenylyltransferase"/>
    <property type="match status" value="1"/>
</dbReference>
<accession>A0A1A0H1Z4</accession>
<dbReference type="RefSeq" id="XP_018709373.1">
    <property type="nucleotide sequence ID" value="XM_018854444.1"/>
</dbReference>
<evidence type="ECO:0000256" key="3">
    <source>
        <dbReference type="ARBA" id="ARBA00022679"/>
    </source>
</evidence>
<dbReference type="Pfam" id="PF01239">
    <property type="entry name" value="PPTA"/>
    <property type="match status" value="5"/>
</dbReference>
<comment type="similarity">
    <text evidence="1 6">Belongs to the protein prenyltransferase subunit alpha family.</text>
</comment>
<evidence type="ECO:0000256" key="4">
    <source>
        <dbReference type="ARBA" id="ARBA00022737"/>
    </source>
</evidence>
<dbReference type="GO" id="GO:0005968">
    <property type="term" value="C:Rab-protein geranylgeranyltransferase complex"/>
    <property type="evidence" value="ECO:0007669"/>
    <property type="project" value="EnsemblFungi"/>
</dbReference>
<dbReference type="STRING" id="869754.A0A1A0H1Z4"/>
<evidence type="ECO:0000313" key="7">
    <source>
        <dbReference type="EMBL" id="OBA17978.1"/>
    </source>
</evidence>
<comment type="catalytic activity">
    <reaction evidence="5 6">
        <text>geranylgeranyl diphosphate + L-cysteinyl-[protein] = S-geranylgeranyl-L-cysteinyl-[protein] + diphosphate</text>
        <dbReference type="Rhea" id="RHEA:21240"/>
        <dbReference type="Rhea" id="RHEA-COMP:10131"/>
        <dbReference type="Rhea" id="RHEA-COMP:11537"/>
        <dbReference type="ChEBI" id="CHEBI:29950"/>
        <dbReference type="ChEBI" id="CHEBI:33019"/>
        <dbReference type="ChEBI" id="CHEBI:57533"/>
        <dbReference type="ChEBI" id="CHEBI:86021"/>
        <dbReference type="EC" id="2.5.1.60"/>
    </reaction>
</comment>
<evidence type="ECO:0000256" key="5">
    <source>
        <dbReference type="ARBA" id="ARBA00047658"/>
    </source>
</evidence>
<dbReference type="InterPro" id="IPR002088">
    <property type="entry name" value="Prenyl_trans_a"/>
</dbReference>
<dbReference type="EC" id="2.5.1.60" evidence="6"/>
<dbReference type="PANTHER" id="PTHR11129">
    <property type="entry name" value="PROTEIN FARNESYLTRANSFERASE ALPHA SUBUNIT/RAB GERANYLGERANYL TRANSFERASE ALPHA SUBUNIT"/>
    <property type="match status" value="1"/>
</dbReference>
<dbReference type="PANTHER" id="PTHR11129:SF2">
    <property type="entry name" value="GERANYLGERANYL TRANSFERASE TYPE-2 SUBUNIT ALPHA"/>
    <property type="match status" value="1"/>
</dbReference>
<comment type="caution">
    <text evidence="7">The sequence shown here is derived from an EMBL/GenBank/DDBJ whole genome shotgun (WGS) entry which is preliminary data.</text>
</comment>
<keyword evidence="2 6" id="KW-0637">Prenyltransferase</keyword>
<evidence type="ECO:0000256" key="6">
    <source>
        <dbReference type="RuleBase" id="RU367120"/>
    </source>
</evidence>
<proteinExistence type="inferred from homology"/>
<evidence type="ECO:0000256" key="1">
    <source>
        <dbReference type="ARBA" id="ARBA00006734"/>
    </source>
</evidence>
<dbReference type="Proteomes" id="UP000092555">
    <property type="component" value="Unassembled WGS sequence"/>
</dbReference>
<comment type="function">
    <text evidence="6">Catalyzes the transfer of a geranyl-geranyl moiety from geranyl-geranyl pyrophosphate to cysteines occuring in specific C-terminal amino acid sequences.</text>
</comment>
<dbReference type="GeneID" id="30027420"/>
<name>A0A1A0H1Z4_9ASCO</name>
<dbReference type="GO" id="GO:0004663">
    <property type="term" value="F:Rab geranylgeranyltransferase activity"/>
    <property type="evidence" value="ECO:0007669"/>
    <property type="project" value="UniProtKB-UniRule"/>
</dbReference>
<dbReference type="GO" id="GO:0097354">
    <property type="term" value="P:prenylation"/>
    <property type="evidence" value="ECO:0007669"/>
    <property type="project" value="UniProtKB-UniRule"/>
</dbReference>
<evidence type="ECO:0000256" key="2">
    <source>
        <dbReference type="ARBA" id="ARBA00022602"/>
    </source>
</evidence>
<keyword evidence="8" id="KW-1185">Reference proteome</keyword>
<protein>
    <recommendedName>
        <fullName evidence="6">Geranylgeranyl transferase type-2 subunit alpha</fullName>
        <ecNumber evidence="6">2.5.1.60</ecNumber>
    </recommendedName>
    <alternativeName>
        <fullName evidence="6">Geranylgeranyl transferase type II subunit alpha</fullName>
    </alternativeName>
</protein>
<reference evidence="7 8" key="1">
    <citation type="submission" date="2016-05" db="EMBL/GenBank/DDBJ databases">
        <title>Comparative genomics of biotechnologically important yeasts.</title>
        <authorList>
            <consortium name="DOE Joint Genome Institute"/>
            <person name="Riley R."/>
            <person name="Haridas S."/>
            <person name="Wolfe K.H."/>
            <person name="Lopes M.R."/>
            <person name="Hittinger C.T."/>
            <person name="Goker M."/>
            <person name="Salamov A."/>
            <person name="Wisecaver J."/>
            <person name="Long T.M."/>
            <person name="Aerts A.L."/>
            <person name="Barry K."/>
            <person name="Choi C."/>
            <person name="Clum A."/>
            <person name="Coughlan A.Y."/>
            <person name="Deshpande S."/>
            <person name="Douglass A.P."/>
            <person name="Hanson S.J."/>
            <person name="Klenk H.-P."/>
            <person name="LaButti K."/>
            <person name="Lapidus A."/>
            <person name="Lindquist E."/>
            <person name="Lipzen A."/>
            <person name="Meier-kolthoff J.P."/>
            <person name="Ohm R.A."/>
            <person name="Otillar R.P."/>
            <person name="Pangilinan J."/>
            <person name="Peng Y."/>
            <person name="Rokas A."/>
            <person name="Rosa C.A."/>
            <person name="Scheuner C."/>
            <person name="Sibirny A.A."/>
            <person name="Slot J.C."/>
            <person name="Stielow J.B."/>
            <person name="Sun H."/>
            <person name="Kurtzman C.P."/>
            <person name="Blackwell M."/>
            <person name="Grigoriev I.V."/>
            <person name="Jeffries T.W."/>
        </authorList>
    </citation>
    <scope>NUCLEOTIDE SEQUENCE [LARGE SCALE GENOMIC DNA]</scope>
    <source>
        <strain evidence="7 8">NRRL YB-4993</strain>
    </source>
</reference>
<organism evidence="7 8">
    <name type="scientific">Metschnikowia bicuspidata var. bicuspidata NRRL YB-4993</name>
    <dbReference type="NCBI Taxonomy" id="869754"/>
    <lineage>
        <taxon>Eukaryota</taxon>
        <taxon>Fungi</taxon>
        <taxon>Dikarya</taxon>
        <taxon>Ascomycota</taxon>
        <taxon>Saccharomycotina</taxon>
        <taxon>Pichiomycetes</taxon>
        <taxon>Metschnikowiaceae</taxon>
        <taxon>Metschnikowia</taxon>
    </lineage>
</organism>
<dbReference type="GO" id="GO:0005777">
    <property type="term" value="C:peroxisome"/>
    <property type="evidence" value="ECO:0007669"/>
    <property type="project" value="EnsemblFungi"/>
</dbReference>
<dbReference type="PROSITE" id="PS51147">
    <property type="entry name" value="PFTA"/>
    <property type="match status" value="4"/>
</dbReference>